<dbReference type="AlphaFoldDB" id="A0A1F4Z488"/>
<comment type="caution">
    <text evidence="1">The sequence shown here is derived from an EMBL/GenBank/DDBJ whole genome shotgun (WGS) entry which is preliminary data.</text>
</comment>
<evidence type="ECO:0000313" key="2">
    <source>
        <dbReference type="Proteomes" id="UP000178993"/>
    </source>
</evidence>
<organism evidence="1 2">
    <name type="scientific">Candidatus Amesbacteria bacterium RIFCSPHIGHO2_12_FULL_48_14</name>
    <dbReference type="NCBI Taxonomy" id="1797257"/>
    <lineage>
        <taxon>Bacteria</taxon>
        <taxon>Candidatus Amesiibacteriota</taxon>
    </lineage>
</organism>
<name>A0A1F4Z488_9BACT</name>
<evidence type="ECO:0000313" key="1">
    <source>
        <dbReference type="EMBL" id="OGD01129.1"/>
    </source>
</evidence>
<sequence>MKTKIQKPIKILGELIDPDNQPILYWKAITNELELERQLKSLVNVWGGSVRAAILSLESDLQHG</sequence>
<reference evidence="1 2" key="1">
    <citation type="journal article" date="2016" name="Nat. Commun.">
        <title>Thousands of microbial genomes shed light on interconnected biogeochemical processes in an aquifer system.</title>
        <authorList>
            <person name="Anantharaman K."/>
            <person name="Brown C.T."/>
            <person name="Hug L.A."/>
            <person name="Sharon I."/>
            <person name="Castelle C.J."/>
            <person name="Probst A.J."/>
            <person name="Thomas B.C."/>
            <person name="Singh A."/>
            <person name="Wilkins M.J."/>
            <person name="Karaoz U."/>
            <person name="Brodie E.L."/>
            <person name="Williams K.H."/>
            <person name="Hubbard S.S."/>
            <person name="Banfield J.F."/>
        </authorList>
    </citation>
    <scope>NUCLEOTIDE SEQUENCE [LARGE SCALE GENOMIC DNA]</scope>
</reference>
<proteinExistence type="predicted"/>
<accession>A0A1F4Z488</accession>
<protein>
    <submittedName>
        <fullName evidence="1">Uncharacterized protein</fullName>
    </submittedName>
</protein>
<dbReference type="Proteomes" id="UP000178993">
    <property type="component" value="Unassembled WGS sequence"/>
</dbReference>
<dbReference type="EMBL" id="MEXL01000052">
    <property type="protein sequence ID" value="OGD01129.1"/>
    <property type="molecule type" value="Genomic_DNA"/>
</dbReference>
<gene>
    <name evidence="1" type="ORF">A3E17_00750</name>
</gene>